<dbReference type="PATRIC" id="fig|1469144.8.peg.87"/>
<name>A0A132MJ81_9ACTN</name>
<reference evidence="1 4" key="2">
    <citation type="submission" date="2015-02" db="EMBL/GenBank/DDBJ databases">
        <title>Physiological reanalysis, assessment of diazotrophy, and genome sequences of multiple isolates of Streptomyces thermoautotrophicus.</title>
        <authorList>
            <person name="MacKellar D.C."/>
            <person name="Lieber L."/>
            <person name="Norman J."/>
            <person name="Bolger A."/>
            <person name="Tobin C."/>
            <person name="Murray J.W."/>
            <person name="Prell J."/>
        </authorList>
    </citation>
    <scope>NUCLEOTIDE SEQUENCE [LARGE SCALE GENOMIC DNA]</scope>
    <source>
        <strain evidence="1 4">UBT1</strain>
    </source>
</reference>
<dbReference type="AlphaFoldDB" id="A0A132MJ81"/>
<evidence type="ECO:0000313" key="3">
    <source>
        <dbReference type="Proteomes" id="UP000070598"/>
    </source>
</evidence>
<organism evidence="1 4">
    <name type="scientific">Carbonactinospora thermoautotrophica</name>
    <dbReference type="NCBI Taxonomy" id="1469144"/>
    <lineage>
        <taxon>Bacteria</taxon>
        <taxon>Bacillati</taxon>
        <taxon>Actinomycetota</taxon>
        <taxon>Actinomycetes</taxon>
        <taxon>Kitasatosporales</taxon>
        <taxon>Carbonactinosporaceae</taxon>
        <taxon>Carbonactinospora</taxon>
    </lineage>
</organism>
<sequence length="371" mass="40644">MLPDEALKVLLYDWSDARSLDLIADALGSDDMDRRQFNVLTGALLTAPGLYWMTAQAEPAVAAAMEKGSVSETAVKQLETRLAVLRVLDDTQGGTELRVALRRLMYTTRTLIQQGSYSPGVEPRLYSVAAEVCRLAGYLAFDEGNHGKAQRYYITGLHAAKTAGNRLMGANILGFLSMQAHSLGNAQDAVALAHTARLGVGSSQEVPANIRAMLAMRAARAHALAHNEAACQRTLEEARQALEANDGPPAPEWSSWVNPGGLTADAGRCFMELGRPDIAEPLFAEAAKLYGDYQGRSRMLVLLRWASTHTALKNLDEAVRIGHEALDIAEQVDSPRGRARVRDLYRQMQPHERVAQVREFRDRSRELLKAA</sequence>
<proteinExistence type="predicted"/>
<dbReference type="SUPFAM" id="SSF48452">
    <property type="entry name" value="TPR-like"/>
    <property type="match status" value="1"/>
</dbReference>
<evidence type="ECO:0000313" key="1">
    <source>
        <dbReference type="EMBL" id="KWW97471.1"/>
    </source>
</evidence>
<evidence type="ECO:0000313" key="4">
    <source>
        <dbReference type="Proteomes" id="UP000070659"/>
    </source>
</evidence>
<dbReference type="EMBL" id="JYIJ01000019">
    <property type="protein sequence ID" value="KWW97471.1"/>
    <property type="molecule type" value="Genomic_DNA"/>
</dbReference>
<gene>
    <name evidence="1" type="ORF">TH66_17695</name>
    <name evidence="2" type="ORF">TR74_08530</name>
</gene>
<dbReference type="Proteomes" id="UP000070598">
    <property type="component" value="Unassembled WGS sequence"/>
</dbReference>
<dbReference type="Proteomes" id="UP000070659">
    <property type="component" value="Unassembled WGS sequence"/>
</dbReference>
<dbReference type="InterPro" id="IPR011990">
    <property type="entry name" value="TPR-like_helical_dom_sf"/>
</dbReference>
<dbReference type="Gene3D" id="1.25.40.10">
    <property type="entry name" value="Tetratricopeptide repeat domain"/>
    <property type="match status" value="1"/>
</dbReference>
<comment type="caution">
    <text evidence="1">The sequence shown here is derived from an EMBL/GenBank/DDBJ whole genome shotgun (WGS) entry which is preliminary data.</text>
</comment>
<accession>A0A132MJ81</accession>
<reference evidence="3" key="1">
    <citation type="submission" date="2015-02" db="EMBL/GenBank/DDBJ databases">
        <title>Physiological reanalysis, assessment of diazotrophy, and genome sequences of multiple isolates of Streptomyces thermoautotrophicus.</title>
        <authorList>
            <person name="MacKellar D.C."/>
            <person name="Lieber L."/>
            <person name="Norman J."/>
            <person name="Bolger A."/>
            <person name="Tobin C."/>
            <person name="Murray J.W."/>
            <person name="Friesen M."/>
            <person name="Prell J."/>
        </authorList>
    </citation>
    <scope>NUCLEOTIDE SEQUENCE [LARGE SCALE GENOMIC DNA]</scope>
    <source>
        <strain evidence="3">UBT1</strain>
    </source>
</reference>
<protein>
    <recommendedName>
        <fullName evidence="5">Transcriptional regulator</fullName>
    </recommendedName>
</protein>
<dbReference type="EMBL" id="JYIK01000768">
    <property type="protein sequence ID" value="KWX09615.1"/>
    <property type="molecule type" value="Genomic_DNA"/>
</dbReference>
<evidence type="ECO:0000313" key="2">
    <source>
        <dbReference type="EMBL" id="KWX09615.1"/>
    </source>
</evidence>
<evidence type="ECO:0008006" key="5">
    <source>
        <dbReference type="Google" id="ProtNLM"/>
    </source>
</evidence>